<dbReference type="Proteomes" id="UP000003612">
    <property type="component" value="Unassembled WGS sequence"/>
</dbReference>
<keyword evidence="3" id="KW-1185">Reference proteome</keyword>
<name>A0ABN0C9X6_NEIMU</name>
<proteinExistence type="predicted"/>
<reference evidence="2 3" key="1">
    <citation type="submission" date="2010-12" db="EMBL/GenBank/DDBJ databases">
        <title>The Genome Sequence of Neisseria mucosa strain C102.</title>
        <authorList>
            <consortium name="The Broad Institute Genome Sequencing Platform"/>
            <person name="Earl A."/>
            <person name="Ward D."/>
            <person name="Feldgarden M."/>
            <person name="Gevers D."/>
            <person name="Sibley C.D."/>
            <person name="Field T.R."/>
            <person name="Grinwis M."/>
            <person name="Eshaghurshan C.S."/>
            <person name="Surette M."/>
            <person name="Young S.K."/>
            <person name="Zeng Q."/>
            <person name="Gargeya S."/>
            <person name="Fitzgerald M."/>
            <person name="Haas B."/>
            <person name="Abouelleil A."/>
            <person name="Alvarado L."/>
            <person name="Arachchi H.M."/>
            <person name="Berlin A."/>
            <person name="Brown A."/>
            <person name="Chapman S.B."/>
            <person name="Chen Z."/>
            <person name="Dunbar C."/>
            <person name="Freedman E."/>
            <person name="Gearin G."/>
            <person name="Gellesch M."/>
            <person name="Goldberg J."/>
            <person name="Griggs A."/>
            <person name="Gujja S."/>
            <person name="Heilman E."/>
            <person name="Heiman D."/>
            <person name="Howarth C."/>
            <person name="Larson L."/>
            <person name="Lui A."/>
            <person name="MacDonald P.J.P."/>
            <person name="Mehta T."/>
            <person name="Montmayeur A."/>
            <person name="Murphy C."/>
            <person name="Neiman D."/>
            <person name="Pearson M."/>
            <person name="Priest M."/>
            <person name="Roberts A."/>
            <person name="Saif S."/>
            <person name="Shea T."/>
            <person name="Shenoy N."/>
            <person name="Sisk P."/>
            <person name="Stolte C."/>
            <person name="Sykes S."/>
            <person name="White J."/>
            <person name="Yandava C."/>
            <person name="Nusbaum C."/>
            <person name="Birren B."/>
        </authorList>
    </citation>
    <scope>NUCLEOTIDE SEQUENCE [LARGE SCALE GENOMIC DNA]</scope>
    <source>
        <strain evidence="2 3">C102</strain>
    </source>
</reference>
<feature type="region of interest" description="Disordered" evidence="1">
    <location>
        <begin position="1"/>
        <end position="27"/>
    </location>
</feature>
<accession>A0ABN0C9X6</accession>
<gene>
    <name evidence="2" type="ORF">HMPREF0604_01649</name>
</gene>
<feature type="compositionally biased region" description="Basic and acidic residues" evidence="1">
    <location>
        <begin position="53"/>
        <end position="65"/>
    </location>
</feature>
<evidence type="ECO:0000313" key="3">
    <source>
        <dbReference type="Proteomes" id="UP000003612"/>
    </source>
</evidence>
<organism evidence="2 3">
    <name type="scientific">Neisseria mucosa C102</name>
    <dbReference type="NCBI Taxonomy" id="435832"/>
    <lineage>
        <taxon>Bacteria</taxon>
        <taxon>Pseudomonadati</taxon>
        <taxon>Pseudomonadota</taxon>
        <taxon>Betaproteobacteria</taxon>
        <taxon>Neisseriales</taxon>
        <taxon>Neisseriaceae</taxon>
        <taxon>Neisseria</taxon>
    </lineage>
</organism>
<dbReference type="EMBL" id="ACRG01000016">
    <property type="protein sequence ID" value="EFV80128.1"/>
    <property type="molecule type" value="Genomic_DNA"/>
</dbReference>
<feature type="region of interest" description="Disordered" evidence="1">
    <location>
        <begin position="46"/>
        <end position="84"/>
    </location>
</feature>
<evidence type="ECO:0000313" key="2">
    <source>
        <dbReference type="EMBL" id="EFV80128.1"/>
    </source>
</evidence>
<protein>
    <submittedName>
        <fullName evidence="2">Uncharacterized protein</fullName>
    </submittedName>
</protein>
<sequence length="84" mass="9373">MGDQGRPLNGGISADSQQDVDFWDRDRNNTVENEVGVAAEAVEIQEAVEGQEAVEHPEMPSEKSEKKAKRKKDKAKKKKIKPKI</sequence>
<comment type="caution">
    <text evidence="2">The sequence shown here is derived from an EMBL/GenBank/DDBJ whole genome shotgun (WGS) entry which is preliminary data.</text>
</comment>
<evidence type="ECO:0000256" key="1">
    <source>
        <dbReference type="SAM" id="MobiDB-lite"/>
    </source>
</evidence>
<feature type="compositionally biased region" description="Basic residues" evidence="1">
    <location>
        <begin position="66"/>
        <end position="84"/>
    </location>
</feature>